<evidence type="ECO:0000256" key="4">
    <source>
        <dbReference type="ARBA" id="ARBA00022771"/>
    </source>
</evidence>
<keyword evidence="6" id="KW-0805">Transcription regulation</keyword>
<protein>
    <submittedName>
        <fullName evidence="12">Transcription initiation factor TFIIIB</fullName>
    </submittedName>
</protein>
<reference evidence="12 13" key="1">
    <citation type="journal article" date="2020" name="bioRxiv">
        <title>Metabolic contributions of an alphaproteobacterial endosymbiont in the apicomplexan Cardiosporidium cionae.</title>
        <authorList>
            <person name="Hunter E.S."/>
            <person name="Paight C.J."/>
            <person name="Lane C.E."/>
        </authorList>
    </citation>
    <scope>NUCLEOTIDE SEQUENCE [LARGE SCALE GENOMIC DNA]</scope>
    <source>
        <strain evidence="12">ESH_2018</strain>
    </source>
</reference>
<evidence type="ECO:0000256" key="7">
    <source>
        <dbReference type="ARBA" id="ARBA00023163"/>
    </source>
</evidence>
<dbReference type="PANTHER" id="PTHR11618">
    <property type="entry name" value="TRANSCRIPTION INITIATION FACTOR IIB-RELATED"/>
    <property type="match status" value="1"/>
</dbReference>
<evidence type="ECO:0000256" key="9">
    <source>
        <dbReference type="PROSITE-ProRule" id="PRU00469"/>
    </source>
</evidence>
<dbReference type="InterPro" id="IPR036915">
    <property type="entry name" value="Cyclin-like_sf"/>
</dbReference>
<dbReference type="Pfam" id="PF08271">
    <property type="entry name" value="Zn_Ribbon_TF"/>
    <property type="match status" value="1"/>
</dbReference>
<evidence type="ECO:0000256" key="2">
    <source>
        <dbReference type="ARBA" id="ARBA00010857"/>
    </source>
</evidence>
<evidence type="ECO:0000256" key="10">
    <source>
        <dbReference type="SAM" id="MobiDB-lite"/>
    </source>
</evidence>
<dbReference type="InterPro" id="IPR013150">
    <property type="entry name" value="TFIIB_cyclin"/>
</dbReference>
<feature type="compositionally biased region" description="Low complexity" evidence="10">
    <location>
        <begin position="330"/>
        <end position="340"/>
    </location>
</feature>
<feature type="domain" description="TFIIB-type" evidence="11">
    <location>
        <begin position="2"/>
        <end position="34"/>
    </location>
</feature>
<keyword evidence="5" id="KW-0862">Zinc</keyword>
<dbReference type="EMBL" id="JADAQX010000150">
    <property type="protein sequence ID" value="KAF8821645.1"/>
    <property type="molecule type" value="Genomic_DNA"/>
</dbReference>
<evidence type="ECO:0000256" key="1">
    <source>
        <dbReference type="ARBA" id="ARBA00004123"/>
    </source>
</evidence>
<dbReference type="InterPro" id="IPR013137">
    <property type="entry name" value="Znf_TFIIB"/>
</dbReference>
<comment type="subcellular location">
    <subcellularLocation>
        <location evidence="1">Nucleus</location>
    </subcellularLocation>
</comment>
<dbReference type="PANTHER" id="PTHR11618:SF4">
    <property type="entry name" value="TRANSCRIPTION FACTOR IIIB 90 KDA SUBUNIT"/>
    <property type="match status" value="1"/>
</dbReference>
<dbReference type="InterPro" id="IPR000812">
    <property type="entry name" value="TFIIB"/>
</dbReference>
<accession>A0ABQ7JCB7</accession>
<dbReference type="SUPFAM" id="SSF47954">
    <property type="entry name" value="Cyclin-like"/>
    <property type="match status" value="2"/>
</dbReference>
<dbReference type="PRINTS" id="PR00685">
    <property type="entry name" value="TIFACTORIIB"/>
</dbReference>
<proteinExistence type="inferred from homology"/>
<evidence type="ECO:0000256" key="5">
    <source>
        <dbReference type="ARBA" id="ARBA00022833"/>
    </source>
</evidence>
<evidence type="ECO:0000256" key="3">
    <source>
        <dbReference type="ARBA" id="ARBA00022723"/>
    </source>
</evidence>
<organism evidence="12 13">
    <name type="scientific">Cardiosporidium cionae</name>
    <dbReference type="NCBI Taxonomy" id="476202"/>
    <lineage>
        <taxon>Eukaryota</taxon>
        <taxon>Sar</taxon>
        <taxon>Alveolata</taxon>
        <taxon>Apicomplexa</taxon>
        <taxon>Aconoidasida</taxon>
        <taxon>Nephromycida</taxon>
        <taxon>Cardiosporidium</taxon>
    </lineage>
</organism>
<keyword evidence="4 9" id="KW-0863">Zinc-finger</keyword>
<feature type="compositionally biased region" description="Polar residues" evidence="10">
    <location>
        <begin position="314"/>
        <end position="324"/>
    </location>
</feature>
<evidence type="ECO:0000256" key="8">
    <source>
        <dbReference type="ARBA" id="ARBA00023242"/>
    </source>
</evidence>
<comment type="caution">
    <text evidence="12">The sequence shown here is derived from an EMBL/GenBank/DDBJ whole genome shotgun (WGS) entry which is preliminary data.</text>
</comment>
<keyword evidence="13" id="KW-1185">Reference proteome</keyword>
<dbReference type="CDD" id="cd20554">
    <property type="entry name" value="CYCLIN_TFIIIB90_rpt2"/>
    <property type="match status" value="1"/>
</dbReference>
<dbReference type="Gene3D" id="2.20.25.10">
    <property type="match status" value="1"/>
</dbReference>
<dbReference type="CDD" id="cd20553">
    <property type="entry name" value="CYCLIN_TFIIIB90_rpt1"/>
    <property type="match status" value="1"/>
</dbReference>
<comment type="similarity">
    <text evidence="2">Belongs to the TFIIB family.</text>
</comment>
<sequence length="496" mass="55033">MSSLRSCKYCGSQDIDFSDARGETICCQCGAVLEENAMVEGLQFMESSGGMVTMVGQFIPSSGANRGFTAMYSRESRELVLQRGYHNIQWIADRLRLSNQLVESAQRIYLMAVQRNFTMGRNNRHVASSCLYIICRRERTPHLLIDFSDIVQTSVRTLGQIFMKLLRLLHFQIPNIDPSLFMERFASQMSLGDKLNPVAYTGVRLIQAMTRDWICTGRRPTGLCGSALLISARYHGFHINAVDIAHIVRIGGPTLMRRLSEFQHTSTAQLTAEEFESADLSNLPILRGPPCYEQAKRKSLTSSLSSKEVDLSLETGNEKSTLPTIEQIEETSSTTTGETSFPSCALSHLKGKIALDVSKEELCKDNPTSADITHLAGRVMDAVGAALQTTRKVTSSSTEITSSSPPKEEDAAVGMDYLEELLKDVQKHTQNFIPEREEIISQDFQATNPPMDIPSSSLFSLPLENRSTEASSSSHLPSSSYPLLSLMGKMHNYLFI</sequence>
<keyword evidence="3" id="KW-0479">Metal-binding</keyword>
<dbReference type="Gene3D" id="1.10.472.10">
    <property type="entry name" value="Cyclin-like"/>
    <property type="match status" value="2"/>
</dbReference>
<evidence type="ECO:0000313" key="13">
    <source>
        <dbReference type="Proteomes" id="UP000823046"/>
    </source>
</evidence>
<keyword evidence="8" id="KW-0539">Nucleus</keyword>
<evidence type="ECO:0000259" key="11">
    <source>
        <dbReference type="PROSITE" id="PS51134"/>
    </source>
</evidence>
<keyword evidence="7" id="KW-0804">Transcription</keyword>
<gene>
    <name evidence="12" type="primary">TFIIIB</name>
    <name evidence="12" type="ORF">IE077_000224</name>
</gene>
<evidence type="ECO:0000313" key="12">
    <source>
        <dbReference type="EMBL" id="KAF8821645.1"/>
    </source>
</evidence>
<evidence type="ECO:0000256" key="6">
    <source>
        <dbReference type="ARBA" id="ARBA00023015"/>
    </source>
</evidence>
<name>A0ABQ7JCB7_9APIC</name>
<dbReference type="PROSITE" id="PS51134">
    <property type="entry name" value="ZF_TFIIB"/>
    <property type="match status" value="1"/>
</dbReference>
<dbReference type="InterPro" id="IPR013763">
    <property type="entry name" value="Cyclin-like_dom"/>
</dbReference>
<dbReference type="Proteomes" id="UP000823046">
    <property type="component" value="Unassembled WGS sequence"/>
</dbReference>
<dbReference type="SUPFAM" id="SSF57783">
    <property type="entry name" value="Zinc beta-ribbon"/>
    <property type="match status" value="1"/>
</dbReference>
<dbReference type="SMART" id="SM00385">
    <property type="entry name" value="CYCLIN"/>
    <property type="match status" value="2"/>
</dbReference>
<feature type="region of interest" description="Disordered" evidence="10">
    <location>
        <begin position="307"/>
        <end position="340"/>
    </location>
</feature>
<dbReference type="Pfam" id="PF00382">
    <property type="entry name" value="TFIIB"/>
    <property type="match status" value="2"/>
</dbReference>